<dbReference type="Proteomes" id="UP000250462">
    <property type="component" value="Unassembled WGS sequence"/>
</dbReference>
<proteinExistence type="inferred from homology"/>
<dbReference type="PANTHER" id="PTHR42928">
    <property type="entry name" value="TRICARBOXYLATE-BINDING PROTEIN"/>
    <property type="match status" value="1"/>
</dbReference>
<sequence length="337" mass="35977">MRGDAMRKRPRIRTRCTLLSLAAPLLLAPAACASDAGSSDDGGDDYPSESIRVIITFDPGGGSDTDFRRLQPHLEESLGVSLEPEYVTGAGGAIGWAELANAEPDGYTIGTVVLPHILLQPELIEDTGYETSDFDIIGMNAYAPQILFVDAEDPAFESFDEFEAHVQENPGNVDIGGAAEYNLSHAVQVMLDDAGLDTNYVATGEGATAVVSGVRGGHYPVGITSIQQYFGAEDEIQPLAVSSEETYELASDIPTLSELGYDVSGSTNWGLAAPEGTDPEKIEIISDAVADALDEEDVLQNMEDEGQGMIGTGPEESEEYVQDYLDDIRSVTPLFEQ</sequence>
<comment type="caution">
    <text evidence="3">The sequence shown here is derived from an EMBL/GenBank/DDBJ whole genome shotgun (WGS) entry which is preliminary data.</text>
</comment>
<dbReference type="CDD" id="cd07012">
    <property type="entry name" value="PBP2_Bug_TTT"/>
    <property type="match status" value="1"/>
</dbReference>
<keyword evidence="4" id="KW-1185">Reference proteome</keyword>
<accession>A0A329QPK0</accession>
<dbReference type="InterPro" id="IPR005064">
    <property type="entry name" value="BUG"/>
</dbReference>
<comment type="similarity">
    <text evidence="1">Belongs to the UPF0065 (bug) family.</text>
</comment>
<dbReference type="PIRSF" id="PIRSF017082">
    <property type="entry name" value="YflP"/>
    <property type="match status" value="1"/>
</dbReference>
<dbReference type="AlphaFoldDB" id="A0A329QPK0"/>
<dbReference type="Pfam" id="PF03401">
    <property type="entry name" value="TctC"/>
    <property type="match status" value="1"/>
</dbReference>
<dbReference type="InterPro" id="IPR042100">
    <property type="entry name" value="Bug_dom1"/>
</dbReference>
<name>A0A329QPK0_9ACTN</name>
<feature type="signal peptide" evidence="2">
    <location>
        <begin position="1"/>
        <end position="33"/>
    </location>
</feature>
<evidence type="ECO:0000313" key="4">
    <source>
        <dbReference type="Proteomes" id="UP000250462"/>
    </source>
</evidence>
<protein>
    <recommendedName>
        <fullName evidence="5">Tripartite tricarboxylate transporter substrate binding protein</fullName>
    </recommendedName>
</protein>
<evidence type="ECO:0000256" key="1">
    <source>
        <dbReference type="ARBA" id="ARBA00006987"/>
    </source>
</evidence>
<keyword evidence="2" id="KW-0732">Signal</keyword>
<evidence type="ECO:0000313" key="3">
    <source>
        <dbReference type="EMBL" id="RAW13811.1"/>
    </source>
</evidence>
<evidence type="ECO:0000256" key="2">
    <source>
        <dbReference type="SAM" id="SignalP"/>
    </source>
</evidence>
<dbReference type="EMBL" id="QMIG01000011">
    <property type="protein sequence ID" value="RAW13811.1"/>
    <property type="molecule type" value="Genomic_DNA"/>
</dbReference>
<reference evidence="3 4" key="1">
    <citation type="submission" date="2018-06" db="EMBL/GenBank/DDBJ databases">
        <title>Phytoactinopolyspora halophila sp. nov., a novel halophilic actinomycete isolated from a saline soil in China.</title>
        <authorList>
            <person name="Tang S.-K."/>
        </authorList>
    </citation>
    <scope>NUCLEOTIDE SEQUENCE [LARGE SCALE GENOMIC DNA]</scope>
    <source>
        <strain evidence="3 4">YIM 96934</strain>
    </source>
</reference>
<feature type="chain" id="PRO_5016400469" description="Tripartite tricarboxylate transporter substrate binding protein" evidence="2">
    <location>
        <begin position="34"/>
        <end position="337"/>
    </location>
</feature>
<gene>
    <name evidence="3" type="ORF">DPM12_12475</name>
</gene>
<dbReference type="PANTHER" id="PTHR42928:SF5">
    <property type="entry name" value="BLR1237 PROTEIN"/>
    <property type="match status" value="1"/>
</dbReference>
<organism evidence="3 4">
    <name type="scientific">Phytoactinopolyspora halophila</name>
    <dbReference type="NCBI Taxonomy" id="1981511"/>
    <lineage>
        <taxon>Bacteria</taxon>
        <taxon>Bacillati</taxon>
        <taxon>Actinomycetota</taxon>
        <taxon>Actinomycetes</taxon>
        <taxon>Jiangellales</taxon>
        <taxon>Jiangellaceae</taxon>
        <taxon>Phytoactinopolyspora</taxon>
    </lineage>
</organism>
<dbReference type="Gene3D" id="3.40.190.150">
    <property type="entry name" value="Bordetella uptake gene, domain 1"/>
    <property type="match status" value="1"/>
</dbReference>
<dbReference type="Gene3D" id="3.40.190.10">
    <property type="entry name" value="Periplasmic binding protein-like II"/>
    <property type="match status" value="1"/>
</dbReference>
<evidence type="ECO:0008006" key="5">
    <source>
        <dbReference type="Google" id="ProtNLM"/>
    </source>
</evidence>